<feature type="region of interest" description="Disordered" evidence="1">
    <location>
        <begin position="55"/>
        <end position="87"/>
    </location>
</feature>
<keyword evidence="4" id="KW-1185">Reference proteome</keyword>
<name>A0A3M6V125_POCDA</name>
<comment type="caution">
    <text evidence="3">The sequence shown here is derived from an EMBL/GenBank/DDBJ whole genome shotgun (WGS) entry which is preliminary data.</text>
</comment>
<sequence length="113" mass="12016">MAKLLQLVVASRFTAVLLSAVLRPPRGPDASAVFLPTLLPPRGPSLVSPELAAHIDPSDKMPLPPRGPAMALLPPRGPFSRSRPPRGPFELSVTVVLRPPRGPDMSLPLRGPL</sequence>
<evidence type="ECO:0000256" key="1">
    <source>
        <dbReference type="SAM" id="MobiDB-lite"/>
    </source>
</evidence>
<organism evidence="3 4">
    <name type="scientific">Pocillopora damicornis</name>
    <name type="common">Cauliflower coral</name>
    <name type="synonym">Millepora damicornis</name>
    <dbReference type="NCBI Taxonomy" id="46731"/>
    <lineage>
        <taxon>Eukaryota</taxon>
        <taxon>Metazoa</taxon>
        <taxon>Cnidaria</taxon>
        <taxon>Anthozoa</taxon>
        <taxon>Hexacorallia</taxon>
        <taxon>Scleractinia</taxon>
        <taxon>Astrocoeniina</taxon>
        <taxon>Pocilloporidae</taxon>
        <taxon>Pocillopora</taxon>
    </lineage>
</organism>
<dbReference type="AlphaFoldDB" id="A0A3M6V125"/>
<evidence type="ECO:0000256" key="2">
    <source>
        <dbReference type="SAM" id="SignalP"/>
    </source>
</evidence>
<reference evidence="3 4" key="1">
    <citation type="journal article" date="2018" name="Sci. Rep.">
        <title>Comparative analysis of the Pocillopora damicornis genome highlights role of immune system in coral evolution.</title>
        <authorList>
            <person name="Cunning R."/>
            <person name="Bay R.A."/>
            <person name="Gillette P."/>
            <person name="Baker A.C."/>
            <person name="Traylor-Knowles N."/>
        </authorList>
    </citation>
    <scope>NUCLEOTIDE SEQUENCE [LARGE SCALE GENOMIC DNA]</scope>
    <source>
        <strain evidence="3">RSMAS</strain>
        <tissue evidence="3">Whole animal</tissue>
    </source>
</reference>
<proteinExistence type="predicted"/>
<feature type="signal peptide" evidence="2">
    <location>
        <begin position="1"/>
        <end position="19"/>
    </location>
</feature>
<evidence type="ECO:0000313" key="4">
    <source>
        <dbReference type="Proteomes" id="UP000275408"/>
    </source>
</evidence>
<protein>
    <recommendedName>
        <fullName evidence="5">Secreted protein</fullName>
    </recommendedName>
</protein>
<feature type="chain" id="PRO_5018021505" description="Secreted protein" evidence="2">
    <location>
        <begin position="20"/>
        <end position="113"/>
    </location>
</feature>
<dbReference type="EMBL" id="RCHS01000299">
    <property type="protein sequence ID" value="RMX59625.1"/>
    <property type="molecule type" value="Genomic_DNA"/>
</dbReference>
<dbReference type="Proteomes" id="UP000275408">
    <property type="component" value="Unassembled WGS sequence"/>
</dbReference>
<accession>A0A3M6V125</accession>
<evidence type="ECO:0000313" key="3">
    <source>
        <dbReference type="EMBL" id="RMX59625.1"/>
    </source>
</evidence>
<gene>
    <name evidence="3" type="ORF">pdam_00010461</name>
</gene>
<keyword evidence="2" id="KW-0732">Signal</keyword>
<evidence type="ECO:0008006" key="5">
    <source>
        <dbReference type="Google" id="ProtNLM"/>
    </source>
</evidence>